<dbReference type="PANTHER" id="PTHR23510">
    <property type="entry name" value="INNER MEMBRANE TRANSPORT PROTEIN YAJR"/>
    <property type="match status" value="1"/>
</dbReference>
<reference evidence="9 10" key="1">
    <citation type="submission" date="2016-09" db="EMBL/GenBank/DDBJ databases">
        <title>Extensive genetic diversity and differential bi-allelic expression allows diatom success in the polar Southern Ocean.</title>
        <authorList>
            <consortium name="DOE Joint Genome Institute"/>
            <person name="Mock T."/>
            <person name="Otillar R.P."/>
            <person name="Strauss J."/>
            <person name="Dupont C."/>
            <person name="Frickenhaus S."/>
            <person name="Maumus F."/>
            <person name="Mcmullan M."/>
            <person name="Sanges R."/>
            <person name="Schmutz J."/>
            <person name="Toseland A."/>
            <person name="Valas R."/>
            <person name="Veluchamy A."/>
            <person name="Ward B.J."/>
            <person name="Allen A."/>
            <person name="Barry K."/>
            <person name="Falciatore A."/>
            <person name="Ferrante M."/>
            <person name="Fortunato A.E."/>
            <person name="Gloeckner G."/>
            <person name="Gruber A."/>
            <person name="Hipkin R."/>
            <person name="Janech M."/>
            <person name="Kroth P."/>
            <person name="Leese F."/>
            <person name="Lindquist E."/>
            <person name="Lyon B.R."/>
            <person name="Martin J."/>
            <person name="Mayer C."/>
            <person name="Parker M."/>
            <person name="Quesneville H."/>
            <person name="Raymond J."/>
            <person name="Uhlig C."/>
            <person name="Valentin K.U."/>
            <person name="Worden A.Z."/>
            <person name="Armbrust E.V."/>
            <person name="Bowler C."/>
            <person name="Green B."/>
            <person name="Moulton V."/>
            <person name="Van Oosterhout C."/>
            <person name="Grigoriev I."/>
        </authorList>
    </citation>
    <scope>NUCLEOTIDE SEQUENCE [LARGE SCALE GENOMIC DNA]</scope>
    <source>
        <strain evidence="9 10">CCMP1102</strain>
    </source>
</reference>
<dbReference type="Pfam" id="PF07690">
    <property type="entry name" value="MFS_1"/>
    <property type="match status" value="1"/>
</dbReference>
<feature type="compositionally biased region" description="Basic and acidic residues" evidence="6">
    <location>
        <begin position="204"/>
        <end position="222"/>
    </location>
</feature>
<feature type="region of interest" description="Disordered" evidence="6">
    <location>
        <begin position="204"/>
        <end position="229"/>
    </location>
</feature>
<keyword evidence="2" id="KW-0813">Transport</keyword>
<evidence type="ECO:0000256" key="4">
    <source>
        <dbReference type="ARBA" id="ARBA00022989"/>
    </source>
</evidence>
<dbReference type="InterPro" id="IPR011701">
    <property type="entry name" value="MFS"/>
</dbReference>
<feature type="domain" description="Major facilitator superfamily (MFS) profile" evidence="8">
    <location>
        <begin position="6"/>
        <end position="444"/>
    </location>
</feature>
<name>A0A1E7FV25_9STRA</name>
<feature type="transmembrane region" description="Helical" evidence="7">
    <location>
        <begin position="421"/>
        <end position="439"/>
    </location>
</feature>
<feature type="transmembrane region" description="Helical" evidence="7">
    <location>
        <begin position="7"/>
        <end position="30"/>
    </location>
</feature>
<evidence type="ECO:0000313" key="9">
    <source>
        <dbReference type="EMBL" id="OEU21999.1"/>
    </source>
</evidence>
<feature type="transmembrane region" description="Helical" evidence="7">
    <location>
        <begin position="72"/>
        <end position="93"/>
    </location>
</feature>
<evidence type="ECO:0000256" key="7">
    <source>
        <dbReference type="SAM" id="Phobius"/>
    </source>
</evidence>
<accession>A0A1E7FV25</accession>
<dbReference type="Gene3D" id="1.20.1250.20">
    <property type="entry name" value="MFS general substrate transporter like domains"/>
    <property type="match status" value="1"/>
</dbReference>
<dbReference type="InterPro" id="IPR051068">
    <property type="entry name" value="MFS_Domain-Containing_Protein"/>
</dbReference>
<dbReference type="Proteomes" id="UP000095751">
    <property type="component" value="Unassembled WGS sequence"/>
</dbReference>
<feature type="transmembrane region" description="Helical" evidence="7">
    <location>
        <begin position="312"/>
        <end position="331"/>
    </location>
</feature>
<feature type="transmembrane region" description="Helical" evidence="7">
    <location>
        <begin position="236"/>
        <end position="259"/>
    </location>
</feature>
<evidence type="ECO:0000313" key="10">
    <source>
        <dbReference type="Proteomes" id="UP000095751"/>
    </source>
</evidence>
<sequence length="499" mass="52993">MAIEKYLVALTVVGIVDAISYMVVTPSLVFYVLENGGTKDQYGLIMSSFSFASFCTKPIIGFCSDHFGFRAPFVISLLIALLGGVVYMFASALPSGNVAVGAIFAARLLGGVGGANSALGYAYTARTIPPEKQTSVNSLLSLCRILGMAIGPGVNIFIAKVDIPIGNKWGLNSLNSVGLILVICNIIAIASVLLLLEEPQKKDEGGVEGKEAGDDETPKLDDSVSSSSPSRAWNDILLSFFSVDILVPMLSIFSFNASFQLIETGFAPAAFDALGWGPVQSSMALGSISFVIAFNMFNVMQLSKRGVSDSDMMCGGLILSIVGYSSLYLMWTQNASVLQFYIPILLGASCFPFLAAPTRSIFTVAVNAKPALSKYHGLMQSILSMGASVAGFVTPGIVAAFCLRHPDVVAASRDHRELSPLSLFAPGLSALVLFGMLYLRVSGKISNKKDDGEGTMTESSSLLPGHNDIAARRDSALEMLMEKDYEGFSGMVDNISVRE</sequence>
<evidence type="ECO:0000256" key="5">
    <source>
        <dbReference type="ARBA" id="ARBA00023136"/>
    </source>
</evidence>
<feature type="transmembrane region" description="Helical" evidence="7">
    <location>
        <begin position="136"/>
        <end position="158"/>
    </location>
</feature>
<dbReference type="EMBL" id="KV784353">
    <property type="protein sequence ID" value="OEU21999.1"/>
    <property type="molecule type" value="Genomic_DNA"/>
</dbReference>
<dbReference type="InterPro" id="IPR020846">
    <property type="entry name" value="MFS_dom"/>
</dbReference>
<dbReference type="KEGG" id="fcy:FRACYDRAFT_179650"/>
<gene>
    <name evidence="9" type="ORF">FRACYDRAFT_179650</name>
</gene>
<dbReference type="AlphaFoldDB" id="A0A1E7FV25"/>
<proteinExistence type="predicted"/>
<feature type="transmembrane region" description="Helical" evidence="7">
    <location>
        <begin position="279"/>
        <end position="300"/>
    </location>
</feature>
<keyword evidence="4 7" id="KW-1133">Transmembrane helix</keyword>
<protein>
    <submittedName>
        <fullName evidence="9">MFS general substrate transporter</fullName>
    </submittedName>
</protein>
<dbReference type="PANTHER" id="PTHR23510:SF3">
    <property type="entry name" value="MAJOR FACILITATOR SUPERFAMILY DOMAIN-CONTAINING PROTEIN 8"/>
    <property type="match status" value="1"/>
</dbReference>
<organism evidence="9 10">
    <name type="scientific">Fragilariopsis cylindrus CCMP1102</name>
    <dbReference type="NCBI Taxonomy" id="635003"/>
    <lineage>
        <taxon>Eukaryota</taxon>
        <taxon>Sar</taxon>
        <taxon>Stramenopiles</taxon>
        <taxon>Ochrophyta</taxon>
        <taxon>Bacillariophyta</taxon>
        <taxon>Bacillariophyceae</taxon>
        <taxon>Bacillariophycidae</taxon>
        <taxon>Bacillariales</taxon>
        <taxon>Bacillariaceae</taxon>
        <taxon>Fragilariopsis</taxon>
    </lineage>
</organism>
<dbReference type="SUPFAM" id="SSF103473">
    <property type="entry name" value="MFS general substrate transporter"/>
    <property type="match status" value="1"/>
</dbReference>
<evidence type="ECO:0000256" key="1">
    <source>
        <dbReference type="ARBA" id="ARBA00004127"/>
    </source>
</evidence>
<dbReference type="OrthoDB" id="370281at2759"/>
<evidence type="ECO:0000256" key="6">
    <source>
        <dbReference type="SAM" id="MobiDB-lite"/>
    </source>
</evidence>
<keyword evidence="3 7" id="KW-0812">Transmembrane</keyword>
<keyword evidence="5 7" id="KW-0472">Membrane</keyword>
<dbReference type="PROSITE" id="PS50850">
    <property type="entry name" value="MFS"/>
    <property type="match status" value="1"/>
</dbReference>
<evidence type="ECO:0000256" key="3">
    <source>
        <dbReference type="ARBA" id="ARBA00022692"/>
    </source>
</evidence>
<feature type="transmembrane region" description="Helical" evidence="7">
    <location>
        <begin position="337"/>
        <end position="356"/>
    </location>
</feature>
<evidence type="ECO:0000256" key="2">
    <source>
        <dbReference type="ARBA" id="ARBA00022448"/>
    </source>
</evidence>
<dbReference type="GO" id="GO:0012505">
    <property type="term" value="C:endomembrane system"/>
    <property type="evidence" value="ECO:0007669"/>
    <property type="project" value="UniProtKB-SubCell"/>
</dbReference>
<dbReference type="InterPro" id="IPR036259">
    <property type="entry name" value="MFS_trans_sf"/>
</dbReference>
<feature type="transmembrane region" description="Helical" evidence="7">
    <location>
        <begin position="178"/>
        <end position="196"/>
    </location>
</feature>
<comment type="subcellular location">
    <subcellularLocation>
        <location evidence="1">Endomembrane system</location>
        <topology evidence="1">Multi-pass membrane protein</topology>
    </subcellularLocation>
</comment>
<keyword evidence="10" id="KW-1185">Reference proteome</keyword>
<dbReference type="GO" id="GO:0022857">
    <property type="term" value="F:transmembrane transporter activity"/>
    <property type="evidence" value="ECO:0007669"/>
    <property type="project" value="InterPro"/>
</dbReference>
<feature type="transmembrane region" description="Helical" evidence="7">
    <location>
        <begin position="377"/>
        <end position="401"/>
    </location>
</feature>
<dbReference type="InParanoid" id="A0A1E7FV25"/>
<feature type="transmembrane region" description="Helical" evidence="7">
    <location>
        <begin position="99"/>
        <end position="124"/>
    </location>
</feature>
<feature type="transmembrane region" description="Helical" evidence="7">
    <location>
        <begin position="42"/>
        <end position="60"/>
    </location>
</feature>
<evidence type="ECO:0000259" key="8">
    <source>
        <dbReference type="PROSITE" id="PS50850"/>
    </source>
</evidence>